<evidence type="ECO:0000313" key="2">
    <source>
        <dbReference type="EMBL" id="MPN48993.1"/>
    </source>
</evidence>
<comment type="caution">
    <text evidence="2">The sequence shown here is derived from an EMBL/GenBank/DDBJ whole genome shotgun (WGS) entry which is preliminary data.</text>
</comment>
<dbReference type="InterPro" id="IPR022601">
    <property type="entry name" value="DUF3160"/>
</dbReference>
<accession>A0A645IP21</accession>
<dbReference type="AlphaFoldDB" id="A0A645IP21"/>
<feature type="region of interest" description="Disordered" evidence="1">
    <location>
        <begin position="1"/>
        <end position="22"/>
    </location>
</feature>
<name>A0A645IP21_9ZZZZ</name>
<protein>
    <recommendedName>
        <fullName evidence="3">DUF3160 domain-containing protein</fullName>
    </recommendedName>
</protein>
<organism evidence="2">
    <name type="scientific">bioreactor metagenome</name>
    <dbReference type="NCBI Taxonomy" id="1076179"/>
    <lineage>
        <taxon>unclassified sequences</taxon>
        <taxon>metagenomes</taxon>
        <taxon>ecological metagenomes</taxon>
    </lineage>
</organism>
<dbReference type="Pfam" id="PF11369">
    <property type="entry name" value="DUF3160"/>
    <property type="match status" value="1"/>
</dbReference>
<evidence type="ECO:0000256" key="1">
    <source>
        <dbReference type="SAM" id="MobiDB-lite"/>
    </source>
</evidence>
<sequence length="155" mass="17522">MTNQGLDETGVLDPSSKSRLTEPENILSRLQAISEKELENEELTEEDYEFIKNFGDQLDGVIADVDEKARKTTIVADVHTDANTGDVLEEGVGYVDMLIVAYKLPDGRILIGAGPLMSHYEFKQPMSDRLTDEKWREMLEAKPPERPEWTSTYIS</sequence>
<gene>
    <name evidence="2" type="ORF">SDC9_196606</name>
</gene>
<dbReference type="EMBL" id="VSSQ01111825">
    <property type="protein sequence ID" value="MPN48993.1"/>
    <property type="molecule type" value="Genomic_DNA"/>
</dbReference>
<proteinExistence type="predicted"/>
<reference evidence="2" key="1">
    <citation type="submission" date="2019-08" db="EMBL/GenBank/DDBJ databases">
        <authorList>
            <person name="Kucharzyk K."/>
            <person name="Murdoch R.W."/>
            <person name="Higgins S."/>
            <person name="Loffler F."/>
        </authorList>
    </citation>
    <scope>NUCLEOTIDE SEQUENCE</scope>
</reference>
<evidence type="ECO:0008006" key="3">
    <source>
        <dbReference type="Google" id="ProtNLM"/>
    </source>
</evidence>